<evidence type="ECO:0000256" key="1">
    <source>
        <dbReference type="SAM" id="MobiDB-lite"/>
    </source>
</evidence>
<evidence type="ECO:0000313" key="2">
    <source>
        <dbReference type="EMBL" id="GBP52167.1"/>
    </source>
</evidence>
<comment type="caution">
    <text evidence="2">The sequence shown here is derived from an EMBL/GenBank/DDBJ whole genome shotgun (WGS) entry which is preliminary data.</text>
</comment>
<feature type="compositionally biased region" description="Basic and acidic residues" evidence="1">
    <location>
        <begin position="9"/>
        <end position="25"/>
    </location>
</feature>
<evidence type="ECO:0000313" key="3">
    <source>
        <dbReference type="Proteomes" id="UP000299102"/>
    </source>
</evidence>
<feature type="region of interest" description="Disordered" evidence="1">
    <location>
        <begin position="1"/>
        <end position="31"/>
    </location>
</feature>
<dbReference type="AlphaFoldDB" id="A0A4C1WPY3"/>
<dbReference type="EMBL" id="BGZK01000596">
    <property type="protein sequence ID" value="GBP52167.1"/>
    <property type="molecule type" value="Genomic_DNA"/>
</dbReference>
<gene>
    <name evidence="2" type="ORF">EVAR_21298_1</name>
</gene>
<reference evidence="2 3" key="1">
    <citation type="journal article" date="2019" name="Commun. Biol.">
        <title>The bagworm genome reveals a unique fibroin gene that provides high tensile strength.</title>
        <authorList>
            <person name="Kono N."/>
            <person name="Nakamura H."/>
            <person name="Ohtoshi R."/>
            <person name="Tomita M."/>
            <person name="Numata K."/>
            <person name="Arakawa K."/>
        </authorList>
    </citation>
    <scope>NUCLEOTIDE SEQUENCE [LARGE SCALE GENOMIC DNA]</scope>
</reference>
<protein>
    <submittedName>
        <fullName evidence="2">Uncharacterized protein</fullName>
    </submittedName>
</protein>
<accession>A0A4C1WPY3</accession>
<name>A0A4C1WPY3_EUMVA</name>
<dbReference type="Proteomes" id="UP000299102">
    <property type="component" value="Unassembled WGS sequence"/>
</dbReference>
<proteinExistence type="predicted"/>
<sequence>MHWRGGGVIEREGMRERKERGRKESSVPQQNPYLLQDRRKELRSKKSLISNHKLHELLASAARKLCQCRLRNPITKFHSCVATEYEHLTCKEWGYFQGLLESSSFYYIDLPELRLSRPGSALKQADALTSRRRKRVVFLDTNRSDTGYSQRPLLMALILHDIGNTPESHYTGKHNLGGDSWAMGVGMGMAQLHV</sequence>
<organism evidence="2 3">
    <name type="scientific">Eumeta variegata</name>
    <name type="common">Bagworm moth</name>
    <name type="synonym">Eumeta japonica</name>
    <dbReference type="NCBI Taxonomy" id="151549"/>
    <lineage>
        <taxon>Eukaryota</taxon>
        <taxon>Metazoa</taxon>
        <taxon>Ecdysozoa</taxon>
        <taxon>Arthropoda</taxon>
        <taxon>Hexapoda</taxon>
        <taxon>Insecta</taxon>
        <taxon>Pterygota</taxon>
        <taxon>Neoptera</taxon>
        <taxon>Endopterygota</taxon>
        <taxon>Lepidoptera</taxon>
        <taxon>Glossata</taxon>
        <taxon>Ditrysia</taxon>
        <taxon>Tineoidea</taxon>
        <taxon>Psychidae</taxon>
        <taxon>Oiketicinae</taxon>
        <taxon>Eumeta</taxon>
    </lineage>
</organism>
<keyword evidence="3" id="KW-1185">Reference proteome</keyword>